<dbReference type="GeneID" id="29004490"/>
<protein>
    <submittedName>
        <fullName evidence="1">Uncharacterized protein</fullName>
    </submittedName>
</protein>
<evidence type="ECO:0000313" key="1">
    <source>
        <dbReference type="EMBL" id="OAD66120.1"/>
    </source>
</evidence>
<evidence type="ECO:0000313" key="2">
    <source>
        <dbReference type="Proteomes" id="UP000077315"/>
    </source>
</evidence>
<dbReference type="VEuPathDB" id="FungiDB:PHYBLDRAFT_80483"/>
<dbReference type="InterPro" id="IPR012334">
    <property type="entry name" value="Pectin_lyas_fold"/>
</dbReference>
<proteinExistence type="predicted"/>
<dbReference type="SUPFAM" id="SSF51126">
    <property type="entry name" value="Pectin lyase-like"/>
    <property type="match status" value="1"/>
</dbReference>
<dbReference type="AlphaFoldDB" id="A0A163CWJ2"/>
<dbReference type="Proteomes" id="UP000077315">
    <property type="component" value="Unassembled WGS sequence"/>
</dbReference>
<dbReference type="InParanoid" id="A0A163CWJ2"/>
<reference evidence="2" key="1">
    <citation type="submission" date="2015-06" db="EMBL/GenBank/DDBJ databases">
        <title>Expansion of signal transduction pathways in fungi by whole-genome duplication.</title>
        <authorList>
            <consortium name="DOE Joint Genome Institute"/>
            <person name="Corrochano L.M."/>
            <person name="Kuo A."/>
            <person name="Marcet-Houben M."/>
            <person name="Polaino S."/>
            <person name="Salamov A."/>
            <person name="Villalobos J.M."/>
            <person name="Alvarez M.I."/>
            <person name="Avalos J."/>
            <person name="Benito E.P."/>
            <person name="Benoit I."/>
            <person name="Burger G."/>
            <person name="Camino L.P."/>
            <person name="Canovas D."/>
            <person name="Cerda-Olmedo E."/>
            <person name="Cheng J.-F."/>
            <person name="Dominguez A."/>
            <person name="Elias M."/>
            <person name="Eslava A.P."/>
            <person name="Glaser F."/>
            <person name="Grimwood J."/>
            <person name="Gutierrez G."/>
            <person name="Heitman J."/>
            <person name="Henrissat B."/>
            <person name="Iturriaga E.A."/>
            <person name="Lang B.F."/>
            <person name="Lavin J.L."/>
            <person name="Lee S."/>
            <person name="Li W."/>
            <person name="Lindquist E."/>
            <person name="Lopez-Garcia S."/>
            <person name="Luque E.M."/>
            <person name="Marcos A.T."/>
            <person name="Martin J."/>
            <person name="McCluskey K."/>
            <person name="Medina H.R."/>
            <person name="Miralles-Duran A."/>
            <person name="Miyazaki A."/>
            <person name="Munoz-Torres E."/>
            <person name="Oguiza J.A."/>
            <person name="Ohm R."/>
            <person name="Olmedo M."/>
            <person name="Orejas M."/>
            <person name="Ortiz-Castellanos L."/>
            <person name="Pisabarro A.G."/>
            <person name="Rodriguez-Romero J."/>
            <person name="Ruiz-Herrera J."/>
            <person name="Ruiz-Vazquez R."/>
            <person name="Sanz C."/>
            <person name="Schackwitz W."/>
            <person name="Schmutz J."/>
            <person name="Shahriari M."/>
            <person name="Shelest E."/>
            <person name="Silva-Franco F."/>
            <person name="Soanes D."/>
            <person name="Syed K."/>
            <person name="Tagua V.G."/>
            <person name="Talbot N.J."/>
            <person name="Thon M."/>
            <person name="De vries R.P."/>
            <person name="Wiebenga A."/>
            <person name="Yadav J.S."/>
            <person name="Braun E.L."/>
            <person name="Baker S."/>
            <person name="Garre V."/>
            <person name="Horwitz B."/>
            <person name="Torres-Martinez S."/>
            <person name="Idnurm A."/>
            <person name="Herrera-Estrella A."/>
            <person name="Gabaldon T."/>
            <person name="Grigoriev I.V."/>
        </authorList>
    </citation>
    <scope>NUCLEOTIDE SEQUENCE [LARGE SCALE GENOMIC DNA]</scope>
    <source>
        <strain evidence="2">NRRL 1555(-)</strain>
    </source>
</reference>
<sequence length="581" mass="64899">MKGIENVFKTTLHSLEHLAISANSRIQHTQLPESVTLESVPSNQPQWADPPQAMSNTTYYDNCNGPCSRLVYPDPETGDLVYPPYNEKGDRIIDFSGAGYNEGRTDLPSLQEVPVVIALEPVQNTLDDSGRIQNALNDIANFPELPNGFKGALQLNKGTYYLSKPIEMNASGVVLQGDPNGGTVLVATDAMSPLDTPYLIKVSGQPNAMARKRVPIADEYVPVGHYQVRVTQSKRFKQGDTVVVGIGFNENWIEAIGMHDIPAKPGQNSNNGWRPGRFEHHRRLVRVEEDGRLLTFNEPLTTSLAKEYGGGYVEAYQNMRVQRVGIQHLECVFPANKSRGPEEMMKTEKKKVKDYRFTAEMFDHLLIFMDHAENCWVRGVKSVWWRNFARLGTNTVAITLQQCYHTFPQPPPPNPKKPAFLAGQFAFEISGQLVLIERCHAEYNFHAYSYKGRVPGPNVVYQSDAVAKNGDVGPHMKWSSGQLYDNCNIEGQILIQDRFDAGSGHGWSGANSVVWNTIAHGGMVVQKPPLANNFVVGCSSKKAKARRPSHPWGWEESPDVKVEPPSLYLAQLRERRRMNTV</sequence>
<accession>A0A163CWJ2</accession>
<dbReference type="InterPro" id="IPR011050">
    <property type="entry name" value="Pectin_lyase_fold/virulence"/>
</dbReference>
<name>A0A163CWJ2_PHYB8</name>
<dbReference type="EMBL" id="KV441005">
    <property type="protein sequence ID" value="OAD66120.1"/>
    <property type="molecule type" value="Genomic_DNA"/>
</dbReference>
<dbReference type="STRING" id="763407.A0A163CWJ2"/>
<keyword evidence="2" id="KW-1185">Reference proteome</keyword>
<dbReference type="Gene3D" id="2.160.20.10">
    <property type="entry name" value="Single-stranded right-handed beta-helix, Pectin lyase-like"/>
    <property type="match status" value="1"/>
</dbReference>
<organism evidence="1 2">
    <name type="scientific">Phycomyces blakesleeanus (strain ATCC 8743b / DSM 1359 / FGSC 10004 / NBRC 33097 / NRRL 1555)</name>
    <dbReference type="NCBI Taxonomy" id="763407"/>
    <lineage>
        <taxon>Eukaryota</taxon>
        <taxon>Fungi</taxon>
        <taxon>Fungi incertae sedis</taxon>
        <taxon>Mucoromycota</taxon>
        <taxon>Mucoromycotina</taxon>
        <taxon>Mucoromycetes</taxon>
        <taxon>Mucorales</taxon>
        <taxon>Phycomycetaceae</taxon>
        <taxon>Phycomyces</taxon>
    </lineage>
</organism>
<dbReference type="OrthoDB" id="509690at2759"/>
<gene>
    <name evidence="1" type="ORF">PHYBLDRAFT_80483</name>
</gene>
<dbReference type="RefSeq" id="XP_018284160.1">
    <property type="nucleotide sequence ID" value="XM_018443585.1"/>
</dbReference>